<dbReference type="STRING" id="490622.A0A395NBI4"/>
<gene>
    <name evidence="3" type="ORF">TARUN_9193</name>
</gene>
<dbReference type="CDD" id="cd02883">
    <property type="entry name" value="NUDIX_Hydrolase"/>
    <property type="match status" value="1"/>
</dbReference>
<dbReference type="InterPro" id="IPR015797">
    <property type="entry name" value="NUDIX_hydrolase-like_dom_sf"/>
</dbReference>
<dbReference type="SUPFAM" id="SSF52799">
    <property type="entry name" value="(Phosphotyrosine protein) phosphatases II"/>
    <property type="match status" value="1"/>
</dbReference>
<evidence type="ECO:0000313" key="3">
    <source>
        <dbReference type="EMBL" id="RFU73063.1"/>
    </source>
</evidence>
<dbReference type="InterPro" id="IPR029021">
    <property type="entry name" value="Prot-tyrosine_phosphatase-like"/>
</dbReference>
<dbReference type="EMBL" id="PXOA01000709">
    <property type="protein sequence ID" value="RFU73063.1"/>
    <property type="molecule type" value="Genomic_DNA"/>
</dbReference>
<dbReference type="InterPro" id="IPR000086">
    <property type="entry name" value="NUDIX_hydrolase_dom"/>
</dbReference>
<feature type="domain" description="Nudix hydrolase" evidence="2">
    <location>
        <begin position="289"/>
        <end position="425"/>
    </location>
</feature>
<dbReference type="AlphaFoldDB" id="A0A395NBI4"/>
<reference evidence="3 4" key="1">
    <citation type="journal article" date="2018" name="PLoS Pathog.">
        <title>Evolution of structural diversity of trichothecenes, a family of toxins produced by plant pathogenic and entomopathogenic fungi.</title>
        <authorList>
            <person name="Proctor R.H."/>
            <person name="McCormick S.P."/>
            <person name="Kim H.S."/>
            <person name="Cardoza R.E."/>
            <person name="Stanley A.M."/>
            <person name="Lindo L."/>
            <person name="Kelly A."/>
            <person name="Brown D.W."/>
            <person name="Lee T."/>
            <person name="Vaughan M.M."/>
            <person name="Alexander N.J."/>
            <person name="Busman M."/>
            <person name="Gutierrez S."/>
        </authorList>
    </citation>
    <scope>NUCLEOTIDE SEQUENCE [LARGE SCALE GENOMIC DNA]</scope>
    <source>
        <strain evidence="3 4">IBT 40837</strain>
    </source>
</reference>
<proteinExistence type="predicted"/>
<dbReference type="PROSITE" id="PS51462">
    <property type="entry name" value="NUDIX"/>
    <property type="match status" value="1"/>
</dbReference>
<dbReference type="PRINTS" id="PR00502">
    <property type="entry name" value="NUDIXFAMILY"/>
</dbReference>
<keyword evidence="1" id="KW-0378">Hydrolase</keyword>
<sequence length="438" mass="48848">MAPPAPYICVPGVANFRDIGGYPIASQPGKEVRRNTVFRSARVSLILPRGVTKLKMLAITHTYDLRSRQEITQKGYDTMKMIWLGAERVSAPVFRPEEFSTDAVATQFAKHGTSCEGFAEAFSEILFSGSHVQNAARPFAKILEHLSSDTDPTPMLIHCHLGKDRTSVICALILSLCGVSDEVVAEEYRLTDIELATHHDELVNTLLKNTAFKGTREDAKVLVLSRKENMLCFLQKLREKHGSIEQCVIDYGLLQPDGIDRLRRNIVVDAAKNYSIVVIGTRQPDKSYTERESTRVVALNPLSEVAIIYVKVGNYYKLPGGGIEAGESHSDAALREVKEETGAVVSLRDTSCFATTEEFRFHLHQTSYCYLADVIDDTGMPSLTEEELDDGFSHQWMATGKALEVMSAVEPTTEFGWYVKERDIYVLGEALKLIKAYR</sequence>
<evidence type="ECO:0000313" key="4">
    <source>
        <dbReference type="Proteomes" id="UP000266272"/>
    </source>
</evidence>
<keyword evidence="4" id="KW-1185">Reference proteome</keyword>
<organism evidence="3 4">
    <name type="scientific">Trichoderma arundinaceum</name>
    <dbReference type="NCBI Taxonomy" id="490622"/>
    <lineage>
        <taxon>Eukaryota</taxon>
        <taxon>Fungi</taxon>
        <taxon>Dikarya</taxon>
        <taxon>Ascomycota</taxon>
        <taxon>Pezizomycotina</taxon>
        <taxon>Sordariomycetes</taxon>
        <taxon>Hypocreomycetidae</taxon>
        <taxon>Hypocreales</taxon>
        <taxon>Hypocreaceae</taxon>
        <taxon>Trichoderma</taxon>
    </lineage>
</organism>
<dbReference type="Pfam" id="PF13350">
    <property type="entry name" value="Y_phosphatase3"/>
    <property type="match status" value="1"/>
</dbReference>
<dbReference type="Proteomes" id="UP000266272">
    <property type="component" value="Unassembled WGS sequence"/>
</dbReference>
<comment type="caution">
    <text evidence="3">The sequence shown here is derived from an EMBL/GenBank/DDBJ whole genome shotgun (WGS) entry which is preliminary data.</text>
</comment>
<dbReference type="OrthoDB" id="449382at2759"/>
<dbReference type="PROSITE" id="PS00383">
    <property type="entry name" value="TYR_PHOSPHATASE_1"/>
    <property type="match status" value="1"/>
</dbReference>
<evidence type="ECO:0000256" key="1">
    <source>
        <dbReference type="ARBA" id="ARBA00022801"/>
    </source>
</evidence>
<dbReference type="SUPFAM" id="SSF55811">
    <property type="entry name" value="Nudix"/>
    <property type="match status" value="1"/>
</dbReference>
<dbReference type="Gene3D" id="3.90.190.10">
    <property type="entry name" value="Protein tyrosine phosphatase superfamily"/>
    <property type="match status" value="1"/>
</dbReference>
<accession>A0A395NBI4</accession>
<name>A0A395NBI4_TRIAR</name>
<dbReference type="InterPro" id="IPR026893">
    <property type="entry name" value="Tyr/Ser_Pase_IphP-type"/>
</dbReference>
<evidence type="ECO:0000259" key="2">
    <source>
        <dbReference type="PROSITE" id="PS51462"/>
    </source>
</evidence>
<dbReference type="PANTHER" id="PTHR31126:SF1">
    <property type="entry name" value="TYROSINE SPECIFIC PROTEIN PHOSPHATASES DOMAIN-CONTAINING PROTEIN"/>
    <property type="match status" value="1"/>
</dbReference>
<dbReference type="Pfam" id="PF00293">
    <property type="entry name" value="NUDIX"/>
    <property type="match status" value="1"/>
</dbReference>
<dbReference type="Gene3D" id="3.90.79.10">
    <property type="entry name" value="Nucleoside Triphosphate Pyrophosphohydrolase"/>
    <property type="match status" value="1"/>
</dbReference>
<dbReference type="PROSITE" id="PS00893">
    <property type="entry name" value="NUDIX_BOX"/>
    <property type="match status" value="1"/>
</dbReference>
<dbReference type="InterPro" id="IPR020476">
    <property type="entry name" value="Nudix_hydrolase"/>
</dbReference>
<dbReference type="InterPro" id="IPR016130">
    <property type="entry name" value="Tyr_Pase_AS"/>
</dbReference>
<protein>
    <submittedName>
        <fullName evidence="3">Tyrosine phosphatase</fullName>
    </submittedName>
</protein>
<dbReference type="GO" id="GO:0004721">
    <property type="term" value="F:phosphoprotein phosphatase activity"/>
    <property type="evidence" value="ECO:0007669"/>
    <property type="project" value="InterPro"/>
</dbReference>
<dbReference type="InterPro" id="IPR020084">
    <property type="entry name" value="NUDIX_hydrolase_CS"/>
</dbReference>
<dbReference type="PANTHER" id="PTHR31126">
    <property type="entry name" value="TYROSINE-PROTEIN PHOSPHATASE"/>
    <property type="match status" value="1"/>
</dbReference>